<dbReference type="AlphaFoldDB" id="K8F306"/>
<dbReference type="STRING" id="41875.K8F306"/>
<dbReference type="PANTHER" id="PTHR12983:SF9">
    <property type="entry name" value="E3 UBIQUITIN-PROTEIN LIGASE RNF10"/>
    <property type="match status" value="1"/>
</dbReference>
<dbReference type="GO" id="GO:0008270">
    <property type="term" value="F:zinc ion binding"/>
    <property type="evidence" value="ECO:0007669"/>
    <property type="project" value="UniProtKB-KW"/>
</dbReference>
<feature type="region of interest" description="Disordered" evidence="7">
    <location>
        <begin position="593"/>
        <end position="670"/>
    </location>
</feature>
<feature type="domain" description="RING-type" evidence="8">
    <location>
        <begin position="100"/>
        <end position="144"/>
    </location>
</feature>
<sequence length="670" mass="75312">MNKSSSKTTNQQQQQQQNQRRKKTNNNNNNNNNEISKNNNREKFSSNIFLSANCKFLCLNTSSALKECLQNADKTLPLEDIVRLELVNKGEPGDKGRIRCPICLEDPPKFPVVNPCGHVICSACAQELVARNREFEIASVCPVCLEMPFVDADLRSCVLRTPNSSNGTATDDDCKVGDRLTFELFERDRDSLATRRCVTGKKSVSGSSSSLWPRAKADEDFACDRYSKYTTISIDEVKVLSEEEVEALEREASENAKHLDRDATLYCFVAAESAKKRYNMFYEKCGGSSSSRNSGSNAPFALCNAIEKTRAAMETAEKTLKIESAWPSMMKKATASPLAGKMNWATKQSKTTTSTKGSSEEMNASAFARGEFSDDDDDDAEVEEKEERDASAASSIDASKKYYFYQSSISEKVVLHPVCMKAILSAHGDDFSRIPRKIKVNLLEIEKTIVDDAIRNRNPQWRHYSKTTELLVCEGDLREICDREMLNKCEQIIKRAARRKMDEAKRKKEDKKEREKERKLEKERVEKEMVFARDILHRMPKLGHENDVNEKEMDDIFSSSPHHHQQQHQQQNFANVAKFGFGARFHDMPSLAPDASSTSAFPSLGEPATMSASKSPNWAQPAHMEHIDFDSALSKSNEEMVTTATTNGGKKKKNSKGTPLFSSSVGRRHV</sequence>
<dbReference type="GO" id="GO:0000976">
    <property type="term" value="F:transcription cis-regulatory region binding"/>
    <property type="evidence" value="ECO:0007669"/>
    <property type="project" value="TreeGrafter"/>
</dbReference>
<keyword evidence="5" id="KW-0862">Zinc</keyword>
<dbReference type="EMBL" id="FO082272">
    <property type="protein sequence ID" value="CCO66417.1"/>
    <property type="molecule type" value="Genomic_DNA"/>
</dbReference>
<comment type="subcellular location">
    <subcellularLocation>
        <location evidence="1">Cytoplasm</location>
    </subcellularLocation>
</comment>
<dbReference type="PROSITE" id="PS50089">
    <property type="entry name" value="ZF_RING_2"/>
    <property type="match status" value="1"/>
</dbReference>
<dbReference type="eggNOG" id="KOG2164">
    <property type="taxonomic scope" value="Eukaryota"/>
</dbReference>
<feature type="compositionally biased region" description="Polar residues" evidence="7">
    <location>
        <begin position="660"/>
        <end position="670"/>
    </location>
</feature>
<dbReference type="OrthoDB" id="45152at2759"/>
<evidence type="ECO:0000313" key="9">
    <source>
        <dbReference type="EMBL" id="CCO66417.1"/>
    </source>
</evidence>
<gene>
    <name evidence="9" type="ORF">Bathy07g01490</name>
</gene>
<feature type="compositionally biased region" description="Low complexity" evidence="7">
    <location>
        <begin position="25"/>
        <end position="38"/>
    </location>
</feature>
<dbReference type="SUPFAM" id="SSF57850">
    <property type="entry name" value="RING/U-box"/>
    <property type="match status" value="1"/>
</dbReference>
<evidence type="ECO:0000256" key="2">
    <source>
        <dbReference type="ARBA" id="ARBA00022490"/>
    </source>
</evidence>
<dbReference type="InterPro" id="IPR027370">
    <property type="entry name" value="Znf-RING_euk"/>
</dbReference>
<protein>
    <submittedName>
        <fullName evidence="9">Predicted E3 ubiquitin ligase (ISS)</fullName>
    </submittedName>
</protein>
<accession>K8F306</accession>
<dbReference type="Pfam" id="PF13445">
    <property type="entry name" value="zf-RING_UBOX"/>
    <property type="match status" value="1"/>
</dbReference>
<evidence type="ECO:0000256" key="4">
    <source>
        <dbReference type="ARBA" id="ARBA00022771"/>
    </source>
</evidence>
<dbReference type="SMART" id="SM00184">
    <property type="entry name" value="RING"/>
    <property type="match status" value="1"/>
</dbReference>
<evidence type="ECO:0000259" key="8">
    <source>
        <dbReference type="PROSITE" id="PS50089"/>
    </source>
</evidence>
<keyword evidence="4 6" id="KW-0863">Zinc-finger</keyword>
<feature type="region of interest" description="Disordered" evidence="7">
    <location>
        <begin position="1"/>
        <end position="40"/>
    </location>
</feature>
<organism evidence="9 10">
    <name type="scientific">Bathycoccus prasinos</name>
    <dbReference type="NCBI Taxonomy" id="41875"/>
    <lineage>
        <taxon>Eukaryota</taxon>
        <taxon>Viridiplantae</taxon>
        <taxon>Chlorophyta</taxon>
        <taxon>Mamiellophyceae</taxon>
        <taxon>Mamiellales</taxon>
        <taxon>Bathycoccaceae</taxon>
        <taxon>Bathycoccus</taxon>
    </lineage>
</organism>
<proteinExistence type="predicted"/>
<dbReference type="GO" id="GO:0045944">
    <property type="term" value="P:positive regulation of transcription by RNA polymerase II"/>
    <property type="evidence" value="ECO:0007669"/>
    <property type="project" value="TreeGrafter"/>
</dbReference>
<keyword evidence="10" id="KW-1185">Reference proteome</keyword>
<evidence type="ECO:0000256" key="7">
    <source>
        <dbReference type="SAM" id="MobiDB-lite"/>
    </source>
</evidence>
<evidence type="ECO:0000256" key="6">
    <source>
        <dbReference type="PROSITE-ProRule" id="PRU00175"/>
    </source>
</evidence>
<dbReference type="InterPro" id="IPR017907">
    <property type="entry name" value="Znf_RING_CS"/>
</dbReference>
<dbReference type="PROSITE" id="PS00518">
    <property type="entry name" value="ZF_RING_1"/>
    <property type="match status" value="1"/>
</dbReference>
<dbReference type="RefSeq" id="XP_007512329.1">
    <property type="nucleotide sequence ID" value="XM_007512267.1"/>
</dbReference>
<dbReference type="Proteomes" id="UP000198341">
    <property type="component" value="Chromosome 7"/>
</dbReference>
<keyword evidence="3" id="KW-0479">Metal-binding</keyword>
<keyword evidence="2" id="KW-0963">Cytoplasm</keyword>
<dbReference type="GO" id="GO:0005737">
    <property type="term" value="C:cytoplasm"/>
    <property type="evidence" value="ECO:0007669"/>
    <property type="project" value="UniProtKB-SubCell"/>
</dbReference>
<feature type="compositionally biased region" description="Low complexity" evidence="7">
    <location>
        <begin position="1"/>
        <end position="18"/>
    </location>
</feature>
<evidence type="ECO:0000256" key="3">
    <source>
        <dbReference type="ARBA" id="ARBA00022723"/>
    </source>
</evidence>
<dbReference type="InterPro" id="IPR013083">
    <property type="entry name" value="Znf_RING/FYVE/PHD"/>
</dbReference>
<feature type="region of interest" description="Disordered" evidence="7">
    <location>
        <begin position="337"/>
        <end position="393"/>
    </location>
</feature>
<feature type="compositionally biased region" description="Low complexity" evidence="7">
    <location>
        <begin position="346"/>
        <end position="357"/>
    </location>
</feature>
<dbReference type="GeneID" id="19014639"/>
<dbReference type="InterPro" id="IPR039739">
    <property type="entry name" value="MAG2/RNF10"/>
</dbReference>
<dbReference type="KEGG" id="bpg:Bathy07g01490"/>
<evidence type="ECO:0000256" key="1">
    <source>
        <dbReference type="ARBA" id="ARBA00004496"/>
    </source>
</evidence>
<dbReference type="Gene3D" id="3.30.40.10">
    <property type="entry name" value="Zinc/RING finger domain, C3HC4 (zinc finger)"/>
    <property type="match status" value="1"/>
</dbReference>
<dbReference type="InterPro" id="IPR001841">
    <property type="entry name" value="Znf_RING"/>
</dbReference>
<dbReference type="PANTHER" id="PTHR12983">
    <property type="entry name" value="RING FINGER 10 FAMILY MEMBER"/>
    <property type="match status" value="1"/>
</dbReference>
<reference evidence="9 10" key="1">
    <citation type="submission" date="2011-10" db="EMBL/GenBank/DDBJ databases">
        <authorList>
            <person name="Genoscope - CEA"/>
        </authorList>
    </citation>
    <scope>NUCLEOTIDE SEQUENCE [LARGE SCALE GENOMIC DNA]</scope>
    <source>
        <strain evidence="9 10">RCC 1105</strain>
    </source>
</reference>
<name>K8F306_9CHLO</name>
<feature type="region of interest" description="Disordered" evidence="7">
    <location>
        <begin position="497"/>
        <end position="521"/>
    </location>
</feature>
<feature type="compositionally biased region" description="Acidic residues" evidence="7">
    <location>
        <begin position="373"/>
        <end position="384"/>
    </location>
</feature>
<evidence type="ECO:0000313" key="10">
    <source>
        <dbReference type="Proteomes" id="UP000198341"/>
    </source>
</evidence>
<dbReference type="CDD" id="cd16449">
    <property type="entry name" value="RING-HC"/>
    <property type="match status" value="1"/>
</dbReference>
<evidence type="ECO:0000256" key="5">
    <source>
        <dbReference type="ARBA" id="ARBA00022833"/>
    </source>
</evidence>